<keyword evidence="3 6" id="KW-0812">Transmembrane</keyword>
<feature type="transmembrane region" description="Helical" evidence="6">
    <location>
        <begin position="147"/>
        <end position="170"/>
    </location>
</feature>
<comment type="subcellular location">
    <subcellularLocation>
        <location evidence="1">Cell membrane</location>
        <topology evidence="1">Multi-pass membrane protein</topology>
    </subcellularLocation>
</comment>
<feature type="transmembrane region" description="Helical" evidence="6">
    <location>
        <begin position="12"/>
        <end position="32"/>
    </location>
</feature>
<gene>
    <name evidence="8" type="ORF">U473_03145</name>
</gene>
<reference evidence="8 9" key="1">
    <citation type="submission" date="2016-02" db="EMBL/GenBank/DDBJ databases">
        <title>Draft Genome for Tepidibacillus decaturensis nov. sp. Strain Z9, an Anaerobic, Moderately Thermophilic and Heterotrophic Bacterium from Deep Subsurface of the Illinois Basin, USA.</title>
        <authorList>
            <person name="Dong Y."/>
            <person name="Chang J.Y."/>
            <person name="Sanford R."/>
            <person name="Fouke B.W."/>
        </authorList>
    </citation>
    <scope>NUCLEOTIDE SEQUENCE [LARGE SCALE GENOMIC DNA]</scope>
    <source>
        <strain evidence="8 9">Z9</strain>
    </source>
</reference>
<evidence type="ECO:0000259" key="7">
    <source>
        <dbReference type="Pfam" id="PF10035"/>
    </source>
</evidence>
<dbReference type="AlphaFoldDB" id="A0A135L2G2"/>
<keyword evidence="4 6" id="KW-1133">Transmembrane helix</keyword>
<feature type="domain" description="DUF2179" evidence="7">
    <location>
        <begin position="221"/>
        <end position="275"/>
    </location>
</feature>
<dbReference type="PANTHER" id="PTHR33545">
    <property type="entry name" value="UPF0750 MEMBRANE PROTEIN YITT-RELATED"/>
    <property type="match status" value="1"/>
</dbReference>
<protein>
    <recommendedName>
        <fullName evidence="7">DUF2179 domain-containing protein</fullName>
    </recommendedName>
</protein>
<dbReference type="RefSeq" id="WP_068723238.1">
    <property type="nucleotide sequence ID" value="NZ_LSKU01000001.1"/>
</dbReference>
<dbReference type="InterPro" id="IPR003740">
    <property type="entry name" value="YitT"/>
</dbReference>
<dbReference type="EMBL" id="LSKU01000001">
    <property type="protein sequence ID" value="KXG43130.1"/>
    <property type="molecule type" value="Genomic_DNA"/>
</dbReference>
<keyword evidence="2" id="KW-1003">Cell membrane</keyword>
<feature type="transmembrane region" description="Helical" evidence="6">
    <location>
        <begin position="38"/>
        <end position="59"/>
    </location>
</feature>
<dbReference type="Pfam" id="PF02588">
    <property type="entry name" value="YitT_membrane"/>
    <property type="match status" value="1"/>
</dbReference>
<evidence type="ECO:0000256" key="5">
    <source>
        <dbReference type="ARBA" id="ARBA00023136"/>
    </source>
</evidence>
<feature type="transmembrane region" description="Helical" evidence="6">
    <location>
        <begin position="80"/>
        <end position="102"/>
    </location>
</feature>
<evidence type="ECO:0000256" key="1">
    <source>
        <dbReference type="ARBA" id="ARBA00004651"/>
    </source>
</evidence>
<dbReference type="Proteomes" id="UP000070352">
    <property type="component" value="Unassembled WGS sequence"/>
</dbReference>
<evidence type="ECO:0000256" key="3">
    <source>
        <dbReference type="ARBA" id="ARBA00022692"/>
    </source>
</evidence>
<dbReference type="InterPro" id="IPR019264">
    <property type="entry name" value="DUF2179"/>
</dbReference>
<dbReference type="Pfam" id="PF10035">
    <property type="entry name" value="DUF2179"/>
    <property type="match status" value="1"/>
</dbReference>
<dbReference type="STRING" id="1413211.U473_03145"/>
<dbReference type="InterPro" id="IPR051461">
    <property type="entry name" value="UPF0750_membrane"/>
</dbReference>
<dbReference type="CDD" id="cd16380">
    <property type="entry name" value="YitT_C"/>
    <property type="match status" value="1"/>
</dbReference>
<name>A0A135L2G2_9BACI</name>
<keyword evidence="9" id="KW-1185">Reference proteome</keyword>
<accession>A0A135L2G2</accession>
<evidence type="ECO:0000256" key="6">
    <source>
        <dbReference type="SAM" id="Phobius"/>
    </source>
</evidence>
<evidence type="ECO:0000256" key="4">
    <source>
        <dbReference type="ARBA" id="ARBA00022989"/>
    </source>
</evidence>
<evidence type="ECO:0000256" key="2">
    <source>
        <dbReference type="ARBA" id="ARBA00022475"/>
    </source>
</evidence>
<organism evidence="8 9">
    <name type="scientific">Tepidibacillus decaturensis</name>
    <dbReference type="NCBI Taxonomy" id="1413211"/>
    <lineage>
        <taxon>Bacteria</taxon>
        <taxon>Bacillati</taxon>
        <taxon>Bacillota</taxon>
        <taxon>Bacilli</taxon>
        <taxon>Bacillales</taxon>
        <taxon>Bacillaceae</taxon>
        <taxon>Tepidibacillus</taxon>
    </lineage>
</organism>
<feature type="transmembrane region" description="Helical" evidence="6">
    <location>
        <begin position="108"/>
        <end position="127"/>
    </location>
</feature>
<dbReference type="InterPro" id="IPR015867">
    <property type="entry name" value="N-reg_PII/ATP_PRibTrfase_C"/>
</dbReference>
<dbReference type="PIRSF" id="PIRSF006483">
    <property type="entry name" value="Membrane_protein_YitT"/>
    <property type="match status" value="1"/>
</dbReference>
<sequence length="281" mass="30935">MQEKKHWWKMIIEVAGVLMGTAILAFSINSLIVPSHLISGGVTGIAILLYHLFGWSVGIQNVVYNIPLLILGYKFLGKKFVGYTALSVASLAFFLRVIPVHYIWTDNILLSAIFGGIISGIGISIVLRLGGSTGGIDIVSRVVAKYFALNIGRITLVINSLIVLASGYFFDPQIAMYTLISIYATSRTYDVLLNHVGRITVMIVTSKGEQVAEAITKTMKRGVTFWNANGAYTHSDKQVLFCVIVNVQWSTLKKTILSEDEKAFISVIPTQKIVGNFNQVW</sequence>
<dbReference type="OrthoDB" id="265478at2"/>
<proteinExistence type="predicted"/>
<keyword evidence="5 6" id="KW-0472">Membrane</keyword>
<dbReference type="PANTHER" id="PTHR33545:SF5">
    <property type="entry name" value="UPF0750 MEMBRANE PROTEIN YITT"/>
    <property type="match status" value="1"/>
</dbReference>
<evidence type="ECO:0000313" key="8">
    <source>
        <dbReference type="EMBL" id="KXG43130.1"/>
    </source>
</evidence>
<dbReference type="GO" id="GO:0005886">
    <property type="term" value="C:plasma membrane"/>
    <property type="evidence" value="ECO:0007669"/>
    <property type="project" value="UniProtKB-SubCell"/>
</dbReference>
<comment type="caution">
    <text evidence="8">The sequence shown here is derived from an EMBL/GenBank/DDBJ whole genome shotgun (WGS) entry which is preliminary data.</text>
</comment>
<dbReference type="Gene3D" id="3.30.70.120">
    <property type="match status" value="1"/>
</dbReference>
<evidence type="ECO:0000313" key="9">
    <source>
        <dbReference type="Proteomes" id="UP000070352"/>
    </source>
</evidence>